<protein>
    <recommendedName>
        <fullName evidence="1">FAD dependent oxidoreductase domain-containing protein</fullName>
    </recommendedName>
</protein>
<proteinExistence type="predicted"/>
<keyword evidence="3" id="KW-1185">Reference proteome</keyword>
<dbReference type="AlphaFoldDB" id="A0A3D8QT23"/>
<dbReference type="Gene3D" id="3.50.50.60">
    <property type="entry name" value="FAD/NAD(P)-binding domain"/>
    <property type="match status" value="1"/>
</dbReference>
<accession>A0A3D8QT23</accession>
<dbReference type="Proteomes" id="UP000256645">
    <property type="component" value="Unassembled WGS sequence"/>
</dbReference>
<gene>
    <name evidence="2" type="ORF">BP6252_10451</name>
</gene>
<dbReference type="PANTHER" id="PTHR13847:SF188">
    <property type="entry name" value="EXPRESSED PROTEIN"/>
    <property type="match status" value="1"/>
</dbReference>
<sequence>MVLPVNNPTKSYWIEAAESPLRDFRSTVDLPKETDVVIVGSGYTGATTAYWLHKYTANNGSTPPHMLMLEARDICGGATGRNGGQLRPHAYSRYPAWSSRFGADGAHTLIKHEMAHLPAFRDLLSEEGITEEVCFKLGETFDAAMTEEAWTRLKTAYEDMKNDHGENGDVIRDCRLIEDPIAAEEFTQMKGCLGAVVHPAGQVWPYKLIHALLRIVLNAGNLNLQAHTPVMNVSERDASGWITVKTSRGDVRTKAVVHATNRWASHLLPDFDNLIFAGRGSLAAIKAPEGFIKHTGAQHWDSVVNNYHVQIPAPYNTIIVGGARQLLVHDPRSYLRNDSEDKQFDGVPEFYQSWPASDIVGWKGEDPAELGKRVSEGGCWTGITSSSIDAFPFVGAVPDHTGHFVAAGFSGHGMPRILLSAAHITPLILQFLKITFTPPALVAPYPLLPGPFHATAERIKKLQKLDATEVFEKTVKADLESARKSFCNDARSRPRSDQA</sequence>
<organism evidence="2 3">
    <name type="scientific">Coleophoma cylindrospora</name>
    <dbReference type="NCBI Taxonomy" id="1849047"/>
    <lineage>
        <taxon>Eukaryota</taxon>
        <taxon>Fungi</taxon>
        <taxon>Dikarya</taxon>
        <taxon>Ascomycota</taxon>
        <taxon>Pezizomycotina</taxon>
        <taxon>Leotiomycetes</taxon>
        <taxon>Helotiales</taxon>
        <taxon>Dermateaceae</taxon>
        <taxon>Coleophoma</taxon>
    </lineage>
</organism>
<dbReference type="EMBL" id="PDLM01000012">
    <property type="protein sequence ID" value="RDW64800.1"/>
    <property type="molecule type" value="Genomic_DNA"/>
</dbReference>
<dbReference type="InterPro" id="IPR006076">
    <property type="entry name" value="FAD-dep_OxRdtase"/>
</dbReference>
<dbReference type="OrthoDB" id="429143at2759"/>
<dbReference type="InterPro" id="IPR036188">
    <property type="entry name" value="FAD/NAD-bd_sf"/>
</dbReference>
<reference evidence="2 3" key="1">
    <citation type="journal article" date="2018" name="IMA Fungus">
        <title>IMA Genome-F 9: Draft genome sequence of Annulohypoxylon stygium, Aspergillus mulundensis, Berkeleyomyces basicola (syn. Thielaviopsis basicola), Ceratocystis smalleyi, two Cercospora beticola strains, Coleophoma cylindrospora, Fusarium fracticaudum, Phialophora cf. hyalina, and Morchella septimelata.</title>
        <authorList>
            <person name="Wingfield B.D."/>
            <person name="Bills G.F."/>
            <person name="Dong Y."/>
            <person name="Huang W."/>
            <person name="Nel W.J."/>
            <person name="Swalarsk-Parry B.S."/>
            <person name="Vaghefi N."/>
            <person name="Wilken P.M."/>
            <person name="An Z."/>
            <person name="de Beer Z.W."/>
            <person name="De Vos L."/>
            <person name="Chen L."/>
            <person name="Duong T.A."/>
            <person name="Gao Y."/>
            <person name="Hammerbacher A."/>
            <person name="Kikkert J.R."/>
            <person name="Li Y."/>
            <person name="Li H."/>
            <person name="Li K."/>
            <person name="Li Q."/>
            <person name="Liu X."/>
            <person name="Ma X."/>
            <person name="Naidoo K."/>
            <person name="Pethybridge S.J."/>
            <person name="Sun J."/>
            <person name="Steenkamp E.T."/>
            <person name="van der Nest M.A."/>
            <person name="van Wyk S."/>
            <person name="Wingfield M.J."/>
            <person name="Xiong C."/>
            <person name="Yue Q."/>
            <person name="Zhang X."/>
        </authorList>
    </citation>
    <scope>NUCLEOTIDE SEQUENCE [LARGE SCALE GENOMIC DNA]</scope>
    <source>
        <strain evidence="2 3">BP6252</strain>
    </source>
</reference>
<evidence type="ECO:0000259" key="1">
    <source>
        <dbReference type="Pfam" id="PF01266"/>
    </source>
</evidence>
<dbReference type="GO" id="GO:0005737">
    <property type="term" value="C:cytoplasm"/>
    <property type="evidence" value="ECO:0007669"/>
    <property type="project" value="TreeGrafter"/>
</dbReference>
<dbReference type="STRING" id="1849047.A0A3D8QT23"/>
<dbReference type="Pfam" id="PF01266">
    <property type="entry name" value="DAO"/>
    <property type="match status" value="1"/>
</dbReference>
<evidence type="ECO:0000313" key="2">
    <source>
        <dbReference type="EMBL" id="RDW64800.1"/>
    </source>
</evidence>
<comment type="caution">
    <text evidence="2">The sequence shown here is derived from an EMBL/GenBank/DDBJ whole genome shotgun (WGS) entry which is preliminary data.</text>
</comment>
<dbReference type="Gene3D" id="3.30.9.10">
    <property type="entry name" value="D-Amino Acid Oxidase, subunit A, domain 2"/>
    <property type="match status" value="1"/>
</dbReference>
<dbReference type="PANTHER" id="PTHR13847">
    <property type="entry name" value="SARCOSINE DEHYDROGENASE-RELATED"/>
    <property type="match status" value="1"/>
</dbReference>
<feature type="domain" description="FAD dependent oxidoreductase" evidence="1">
    <location>
        <begin position="35"/>
        <end position="424"/>
    </location>
</feature>
<evidence type="ECO:0000313" key="3">
    <source>
        <dbReference type="Proteomes" id="UP000256645"/>
    </source>
</evidence>
<name>A0A3D8QT23_9HELO</name>
<dbReference type="SUPFAM" id="SSF51905">
    <property type="entry name" value="FAD/NAD(P)-binding domain"/>
    <property type="match status" value="1"/>
</dbReference>